<gene>
    <name evidence="1" type="ORF">Pint_09787</name>
</gene>
<protein>
    <submittedName>
        <fullName evidence="1">Uncharacterized protein</fullName>
    </submittedName>
</protein>
<dbReference type="EMBL" id="CM047747">
    <property type="protein sequence ID" value="KAJ0018557.1"/>
    <property type="molecule type" value="Genomic_DNA"/>
</dbReference>
<evidence type="ECO:0000313" key="2">
    <source>
        <dbReference type="Proteomes" id="UP001163603"/>
    </source>
</evidence>
<accession>A0ACC0XK12</accession>
<keyword evidence="2" id="KW-1185">Reference proteome</keyword>
<proteinExistence type="predicted"/>
<dbReference type="Proteomes" id="UP001163603">
    <property type="component" value="Chromosome 12"/>
</dbReference>
<comment type="caution">
    <text evidence="1">The sequence shown here is derived from an EMBL/GenBank/DDBJ whole genome shotgun (WGS) entry which is preliminary data.</text>
</comment>
<evidence type="ECO:0000313" key="1">
    <source>
        <dbReference type="EMBL" id="KAJ0018557.1"/>
    </source>
</evidence>
<sequence>MNPKLSLHAPLQEAGGAAIQTPPSSSSGWSETRLFLNLICSQLMNSLLMVFFFLFISSHSKPSDPPDSNPLLDPEPPNQEPGDPETGPGPGPGLGPELIHVTTESANGLSSSKRWTDIFKKGDKKAVAKNTEDNKDKEKEKKREKKSQSGVTSAELNINIWPFSRSRSAGNGRTRPRLFPGAPGNRKVSSAPCSRSNSAGESMSRKWPSSPGRPGVHLGRSSPIWQVKRGGGSGGKSAETLSKNSEKVVSKKEVKSNKPIGNVSSGSSSTSNNDNNNGKVRVLNLNVNVPMCIGYRHHLSCRSDENSALRVAGVANNKSTNTTAASTPTASRRRWNC</sequence>
<name>A0ACC0XK12_9ROSI</name>
<reference evidence="2" key="1">
    <citation type="journal article" date="2023" name="G3 (Bethesda)">
        <title>Genome assembly and association tests identify interacting loci associated with vigor, precocity, and sex in interspecific pistachio rootstocks.</title>
        <authorList>
            <person name="Palmer W."/>
            <person name="Jacygrad E."/>
            <person name="Sagayaradj S."/>
            <person name="Cavanaugh K."/>
            <person name="Han R."/>
            <person name="Bertier L."/>
            <person name="Beede B."/>
            <person name="Kafkas S."/>
            <person name="Golino D."/>
            <person name="Preece J."/>
            <person name="Michelmore R."/>
        </authorList>
    </citation>
    <scope>NUCLEOTIDE SEQUENCE [LARGE SCALE GENOMIC DNA]</scope>
</reference>
<organism evidence="1 2">
    <name type="scientific">Pistacia integerrima</name>
    <dbReference type="NCBI Taxonomy" id="434235"/>
    <lineage>
        <taxon>Eukaryota</taxon>
        <taxon>Viridiplantae</taxon>
        <taxon>Streptophyta</taxon>
        <taxon>Embryophyta</taxon>
        <taxon>Tracheophyta</taxon>
        <taxon>Spermatophyta</taxon>
        <taxon>Magnoliopsida</taxon>
        <taxon>eudicotyledons</taxon>
        <taxon>Gunneridae</taxon>
        <taxon>Pentapetalae</taxon>
        <taxon>rosids</taxon>
        <taxon>malvids</taxon>
        <taxon>Sapindales</taxon>
        <taxon>Anacardiaceae</taxon>
        <taxon>Pistacia</taxon>
    </lineage>
</organism>